<evidence type="ECO:0000313" key="2">
    <source>
        <dbReference type="EMBL" id="NOU69227.1"/>
    </source>
</evidence>
<evidence type="ECO:0000256" key="1">
    <source>
        <dbReference type="SAM" id="Phobius"/>
    </source>
</evidence>
<dbReference type="InterPro" id="IPR013901">
    <property type="entry name" value="Anthrone_oxy"/>
</dbReference>
<keyword evidence="1" id="KW-0812">Transmembrane</keyword>
<reference evidence="2 3" key="1">
    <citation type="submission" date="2019-10" db="EMBL/GenBank/DDBJ databases">
        <title>Description of Paenibacillus humi sp. nov.</title>
        <authorList>
            <person name="Carlier A."/>
            <person name="Qi S."/>
        </authorList>
    </citation>
    <scope>NUCLEOTIDE SEQUENCE [LARGE SCALE GENOMIC DNA]</scope>
    <source>
        <strain evidence="2 3">LMG 31461</strain>
    </source>
</reference>
<gene>
    <name evidence="2" type="ORF">GC096_35000</name>
</gene>
<comment type="caution">
    <text evidence="2">The sequence shown here is derived from an EMBL/GenBank/DDBJ whole genome shotgun (WGS) entry which is preliminary data.</text>
</comment>
<accession>A0ABX1XLB7</accession>
<organism evidence="2 3">
    <name type="scientific">Paenibacillus plantarum</name>
    <dbReference type="NCBI Taxonomy" id="2654975"/>
    <lineage>
        <taxon>Bacteria</taxon>
        <taxon>Bacillati</taxon>
        <taxon>Bacillota</taxon>
        <taxon>Bacilli</taxon>
        <taxon>Bacillales</taxon>
        <taxon>Paenibacillaceae</taxon>
        <taxon>Paenibacillus</taxon>
    </lineage>
</organism>
<dbReference type="Proteomes" id="UP000653578">
    <property type="component" value="Unassembled WGS sequence"/>
</dbReference>
<sequence length="154" mass="17033">MLHATIEVINLFLAGLLAGEEFVIFYGVRPPLAALPDQPHIQLRQALIRRLRVLVPSIYMPTLFSGVAILTLNTGPGLRLQVAGVIALLSWILITLFGTVPINKSILDWRPEAPPSGWQSVISRWVQLDRIRFWSAVIAFALFLIAVAMQLAGN</sequence>
<dbReference type="Pfam" id="PF08592">
    <property type="entry name" value="Anthrone_oxy"/>
    <property type="match status" value="1"/>
</dbReference>
<keyword evidence="1" id="KW-0472">Membrane</keyword>
<protein>
    <submittedName>
        <fullName evidence="2">DUF1772 domain-containing protein</fullName>
    </submittedName>
</protein>
<keyword evidence="1" id="KW-1133">Transmembrane helix</keyword>
<dbReference type="RefSeq" id="WP_171637379.1">
    <property type="nucleotide sequence ID" value="NZ_WHNY01000089.1"/>
</dbReference>
<feature type="transmembrane region" description="Helical" evidence="1">
    <location>
        <begin position="78"/>
        <end position="100"/>
    </location>
</feature>
<evidence type="ECO:0000313" key="3">
    <source>
        <dbReference type="Proteomes" id="UP000653578"/>
    </source>
</evidence>
<feature type="transmembrane region" description="Helical" evidence="1">
    <location>
        <begin position="53"/>
        <end position="72"/>
    </location>
</feature>
<feature type="transmembrane region" description="Helical" evidence="1">
    <location>
        <begin position="133"/>
        <end position="152"/>
    </location>
</feature>
<name>A0ABX1XLB7_9BACL</name>
<dbReference type="EMBL" id="WHNY01000089">
    <property type="protein sequence ID" value="NOU69227.1"/>
    <property type="molecule type" value="Genomic_DNA"/>
</dbReference>
<proteinExistence type="predicted"/>
<keyword evidence="3" id="KW-1185">Reference proteome</keyword>